<proteinExistence type="predicted"/>
<reference evidence="2" key="1">
    <citation type="journal article" date="2018" name="Nat. Commun.">
        <title>Diversity and evolution of the emerging Pandoraviridae family.</title>
        <authorList>
            <person name="Legendre M."/>
            <person name="Fabre E."/>
            <person name="Poirot O."/>
            <person name="Jeudy S."/>
            <person name="Lartigue A."/>
            <person name="Alempic J.M."/>
            <person name="Beucher L."/>
            <person name="Philippe N."/>
            <person name="Bertaux L."/>
            <person name="Christo-Foroux E."/>
            <person name="Labadie K."/>
            <person name="Coute Y."/>
            <person name="Abergel C."/>
            <person name="Claverie J.M."/>
        </authorList>
    </citation>
    <scope>NUCLEOTIDE SEQUENCE [LARGE SCALE GENOMIC DNA]</scope>
    <source>
        <strain evidence="2">Neocaledonia</strain>
    </source>
</reference>
<sequence length="702" mass="77276">MANLLLTDLPADILYAIAAHVPSVKDASSLGATCLAMHQVYAYLVAGRRHRALATAARRMGDFVDEWERFAMHYDDESFLCDVDEDMGEGADRLTDAAPDLDGAPTSDADDEPNDGSGPDDDMTTSDSDGWSSEDDGYAARRCLQLSLAESSIAGISIDPCTHAPDWSLDVDLPRYCNNSRNYMCNACARLAGHILNDPDHVRWPMVRINMDQPHVWAKDWIGIATMNYVPTPPVGELRAPEGLEAWIDADAAQRLADSIHAARSIFDATFAPYLNGYTGPVPFECTPTNVIRRSSLVSPEAGDGAQGDQRPARYATQTLHCYSYYKWHTDEDEHESDADEYDDQEGDGVDGDASHVGSIDLDTSDGELQVGDETARDELQRADGTDGGGTTGASIPDNNRVRSGVGSDQDTLSSDDNGSLDNEDLDVQYEARRRREEAIDAARGYDPAGTDVDSVSPIHADGDNVESHAGDTSLSSYVRALNVDDIIDHEAYTACRSYERDRWEARDSAGRPVATVKIDTSEDAPRQHPFVGFSQYDRFDSCKRYYADNVPPAALVRVHHTLPSIVGNPRAWLPIGATRIAFRRPERGYILLYVLVCCDPASAMWGAAMAVRAVTDRWPAIVWLPGADNVRAAIEAYRRDHHHRRRGAALALGVREGFVYWLCTSRRLPVPPHWEILRKGAIKAGQPAVPMWTGFPRFDRC</sequence>
<accession>A0A2U7UBV4</accession>
<dbReference type="Proteomes" id="UP000249287">
    <property type="component" value="Segment"/>
</dbReference>
<evidence type="ECO:0000313" key="2">
    <source>
        <dbReference type="EMBL" id="AVK75939.1"/>
    </source>
</evidence>
<feature type="compositionally biased region" description="Basic and acidic residues" evidence="1">
    <location>
        <begin position="374"/>
        <end position="385"/>
    </location>
</feature>
<evidence type="ECO:0000256" key="1">
    <source>
        <dbReference type="SAM" id="MobiDB-lite"/>
    </source>
</evidence>
<dbReference type="GeneID" id="36842177"/>
<name>A0A2U7UBV4_9VIRU</name>
<protein>
    <recommendedName>
        <fullName evidence="3">F-box domain containing protein</fullName>
    </recommendedName>
</protein>
<feature type="compositionally biased region" description="Polar residues" evidence="1">
    <location>
        <begin position="407"/>
        <end position="421"/>
    </location>
</feature>
<dbReference type="EMBL" id="MG011690">
    <property type="protein sequence ID" value="AVK75939.1"/>
    <property type="molecule type" value="Genomic_DNA"/>
</dbReference>
<evidence type="ECO:0008006" key="3">
    <source>
        <dbReference type="Google" id="ProtNLM"/>
    </source>
</evidence>
<feature type="region of interest" description="Disordered" evidence="1">
    <location>
        <begin position="334"/>
        <end position="427"/>
    </location>
</feature>
<organism evidence="2">
    <name type="scientific">Pandoravirus neocaledonia</name>
    <dbReference type="NCBI Taxonomy" id="2107708"/>
    <lineage>
        <taxon>Viruses</taxon>
        <taxon>Pandoravirus</taxon>
    </lineage>
</organism>
<gene>
    <name evidence="2" type="ORF">pneo_cds_332</name>
</gene>
<feature type="compositionally biased region" description="Acidic residues" evidence="1">
    <location>
        <begin position="108"/>
        <end position="124"/>
    </location>
</feature>
<feature type="region of interest" description="Disordered" evidence="1">
    <location>
        <begin position="439"/>
        <end position="471"/>
    </location>
</feature>
<dbReference type="RefSeq" id="YP_009481942.1">
    <property type="nucleotide sequence ID" value="NC_037666.1"/>
</dbReference>
<dbReference type="KEGG" id="vg:36842177"/>
<feature type="compositionally biased region" description="Acidic residues" evidence="1">
    <location>
        <begin position="334"/>
        <end position="351"/>
    </location>
</feature>
<feature type="region of interest" description="Disordered" evidence="1">
    <location>
        <begin position="91"/>
        <end position="134"/>
    </location>
</feature>
<feature type="compositionally biased region" description="Basic and acidic residues" evidence="1">
    <location>
        <begin position="461"/>
        <end position="470"/>
    </location>
</feature>